<organism evidence="2 3">
    <name type="scientific">Phanerochaete sordida</name>
    <dbReference type="NCBI Taxonomy" id="48140"/>
    <lineage>
        <taxon>Eukaryota</taxon>
        <taxon>Fungi</taxon>
        <taxon>Dikarya</taxon>
        <taxon>Basidiomycota</taxon>
        <taxon>Agaricomycotina</taxon>
        <taxon>Agaricomycetes</taxon>
        <taxon>Polyporales</taxon>
        <taxon>Phanerochaetaceae</taxon>
        <taxon>Phanerochaete</taxon>
    </lineage>
</organism>
<sequence>MASLAQILPSVLMNHFIINLRTLPPSGADARPDPTWLRPRTLSTMSFPMPPFLGNIGEELVHGDAPDPEDGSEELLMQDLDSLTDDSVSSAGTAASPRREPEDIELRYV</sequence>
<dbReference type="Proteomes" id="UP000703269">
    <property type="component" value="Unassembled WGS sequence"/>
</dbReference>
<proteinExistence type="predicted"/>
<feature type="region of interest" description="Disordered" evidence="1">
    <location>
        <begin position="80"/>
        <end position="109"/>
    </location>
</feature>
<keyword evidence="3" id="KW-1185">Reference proteome</keyword>
<protein>
    <submittedName>
        <fullName evidence="2">Uncharacterized protein</fullName>
    </submittedName>
</protein>
<accession>A0A9P3LDK6</accession>
<evidence type="ECO:0000313" key="2">
    <source>
        <dbReference type="EMBL" id="GJE90463.1"/>
    </source>
</evidence>
<comment type="caution">
    <text evidence="2">The sequence shown here is derived from an EMBL/GenBank/DDBJ whole genome shotgun (WGS) entry which is preliminary data.</text>
</comment>
<evidence type="ECO:0000313" key="3">
    <source>
        <dbReference type="Proteomes" id="UP000703269"/>
    </source>
</evidence>
<name>A0A9P3LDK6_9APHY</name>
<evidence type="ECO:0000256" key="1">
    <source>
        <dbReference type="SAM" id="MobiDB-lite"/>
    </source>
</evidence>
<dbReference type="EMBL" id="BPQB01000016">
    <property type="protein sequence ID" value="GJE90463.1"/>
    <property type="molecule type" value="Genomic_DNA"/>
</dbReference>
<reference evidence="2 3" key="1">
    <citation type="submission" date="2021-08" db="EMBL/GenBank/DDBJ databases">
        <title>Draft Genome Sequence of Phanerochaete sordida strain YK-624.</title>
        <authorList>
            <person name="Mori T."/>
            <person name="Dohra H."/>
            <person name="Suzuki T."/>
            <person name="Kawagishi H."/>
            <person name="Hirai H."/>
        </authorList>
    </citation>
    <scope>NUCLEOTIDE SEQUENCE [LARGE SCALE GENOMIC DNA]</scope>
    <source>
        <strain evidence="2 3">YK-624</strain>
    </source>
</reference>
<dbReference type="AlphaFoldDB" id="A0A9P3LDK6"/>
<gene>
    <name evidence="2" type="ORF">PsYK624_065990</name>
</gene>
<feature type="compositionally biased region" description="Low complexity" evidence="1">
    <location>
        <begin position="80"/>
        <end position="90"/>
    </location>
</feature>
<feature type="compositionally biased region" description="Basic and acidic residues" evidence="1">
    <location>
        <begin position="97"/>
        <end position="109"/>
    </location>
</feature>